<feature type="region of interest" description="Disordered" evidence="1">
    <location>
        <begin position="338"/>
        <end position="416"/>
    </location>
</feature>
<dbReference type="EMBL" id="CAUYUJ010019475">
    <property type="protein sequence ID" value="CAK0891422.1"/>
    <property type="molecule type" value="Genomic_DNA"/>
</dbReference>
<feature type="region of interest" description="Disordered" evidence="1">
    <location>
        <begin position="159"/>
        <end position="219"/>
    </location>
</feature>
<feature type="region of interest" description="Disordered" evidence="1">
    <location>
        <begin position="1"/>
        <end position="28"/>
    </location>
</feature>
<comment type="caution">
    <text evidence="2">The sequence shown here is derived from an EMBL/GenBank/DDBJ whole genome shotgun (WGS) entry which is preliminary data.</text>
</comment>
<gene>
    <name evidence="2" type="ORF">PCOR1329_LOCUS71390</name>
</gene>
<evidence type="ECO:0000313" key="2">
    <source>
        <dbReference type="EMBL" id="CAK0891422.1"/>
    </source>
</evidence>
<feature type="compositionally biased region" description="Low complexity" evidence="1">
    <location>
        <begin position="350"/>
        <end position="361"/>
    </location>
</feature>
<feature type="compositionally biased region" description="Basic and acidic residues" evidence="1">
    <location>
        <begin position="163"/>
        <end position="180"/>
    </location>
</feature>
<keyword evidence="3" id="KW-1185">Reference proteome</keyword>
<accession>A0ABN9WWY0</accession>
<dbReference type="Proteomes" id="UP001189429">
    <property type="component" value="Unassembled WGS sequence"/>
</dbReference>
<proteinExistence type="predicted"/>
<feature type="non-terminal residue" evidence="2">
    <location>
        <position position="608"/>
    </location>
</feature>
<sequence>MPTHAPAPEPTLEEVNRAAQGDFSPNTRKKAKRVLGRLDGMGGEVDEGVLCAYMFLRRLGKHRPRADEIAQWDQKRRKTVEASKMGKTVWVVKKSMAPHLQEALPLKVFVDPRTVSKLPRGTDPGDIFLIDQCVPRSRLVDSDGEPLAGVLEFEVSYAEFQQPEDHQRSATLDNSERPEDQSQQVPQGPDPKRQKVPEGPNPKAGEKDSGAPPGARPPEMASAIAAKRSLLGAADDAAAAQEDSVVFEEIAKSTARAAEANRWFSPGPFDSSAFEFWLLQFLRYLQDMPAEAVIPAAAAQHLKFVTREIIERPMVTEGTLKRLSPVLKQIRDAAPIADMAAPPPPPPAGAAPTASTLAPPTGSFLQRLEGQTGEDGAAAPPPASPRTPDAANGPAAARPESAEKGDPPAAQPAVPFGTMARSACGGLQLTGFNMQERHSFLECPLYKDFVKHRWTERFRQVREETRVPKDERLSNFRGLLEAKTRGGEADVQELQCMDTLMGPGSLSMKVEYLVEKPGRFEIAKAWRPDDPRLCLLPLTKPGPVALSAKDFVVAVKLLGEGPASLNWIKNGHAKSLVADWRRVKDAHKTKEEHQFLCTAFFKELVEAR</sequence>
<organism evidence="2 3">
    <name type="scientific">Prorocentrum cordatum</name>
    <dbReference type="NCBI Taxonomy" id="2364126"/>
    <lineage>
        <taxon>Eukaryota</taxon>
        <taxon>Sar</taxon>
        <taxon>Alveolata</taxon>
        <taxon>Dinophyceae</taxon>
        <taxon>Prorocentrales</taxon>
        <taxon>Prorocentraceae</taxon>
        <taxon>Prorocentrum</taxon>
    </lineage>
</organism>
<name>A0ABN9WWY0_9DINO</name>
<reference evidence="2" key="1">
    <citation type="submission" date="2023-10" db="EMBL/GenBank/DDBJ databases">
        <authorList>
            <person name="Chen Y."/>
            <person name="Shah S."/>
            <person name="Dougan E. K."/>
            <person name="Thang M."/>
            <person name="Chan C."/>
        </authorList>
    </citation>
    <scope>NUCLEOTIDE SEQUENCE [LARGE SCALE GENOMIC DNA]</scope>
</reference>
<evidence type="ECO:0000256" key="1">
    <source>
        <dbReference type="SAM" id="MobiDB-lite"/>
    </source>
</evidence>
<evidence type="ECO:0000313" key="3">
    <source>
        <dbReference type="Proteomes" id="UP001189429"/>
    </source>
</evidence>
<protein>
    <submittedName>
        <fullName evidence="2">Uncharacterized protein</fullName>
    </submittedName>
</protein>